<evidence type="ECO:0000313" key="2">
    <source>
        <dbReference type="Proteomes" id="UP000029981"/>
    </source>
</evidence>
<reference evidence="1 2" key="3">
    <citation type="journal article" date="2010" name="BMC Genomics">
        <title>Transcriptome sequencing and comparative analysis of cucumber flowers with different sex types.</title>
        <authorList>
            <person name="Guo S."/>
            <person name="Zheng Y."/>
            <person name="Joung J.G."/>
            <person name="Liu S."/>
            <person name="Zhang Z."/>
            <person name="Crasta O.R."/>
            <person name="Sobral B.W."/>
            <person name="Xu Y."/>
            <person name="Huang S."/>
            <person name="Fei Z."/>
        </authorList>
    </citation>
    <scope>NUCLEOTIDE SEQUENCE [LARGE SCALE GENOMIC DNA]</scope>
    <source>
        <strain evidence="2">cv. 9930</strain>
    </source>
</reference>
<reference evidence="1 2" key="4">
    <citation type="journal article" date="2011" name="BMC Genomics">
        <title>RNA-Seq improves annotation of protein-coding genes in the cucumber genome.</title>
        <authorList>
            <person name="Li Z."/>
            <person name="Zhang Z."/>
            <person name="Yan P."/>
            <person name="Huang S."/>
            <person name="Fei Z."/>
            <person name="Lin K."/>
        </authorList>
    </citation>
    <scope>NUCLEOTIDE SEQUENCE [LARGE SCALE GENOMIC DNA]</scope>
    <source>
        <strain evidence="2">cv. 9930</strain>
    </source>
</reference>
<name>A0A0A0LBI7_CUCSA</name>
<dbReference type="Gramene" id="KGN58319">
    <property type="protein sequence ID" value="KGN58319"/>
    <property type="gene ID" value="Csa_3G613410"/>
</dbReference>
<accession>A0A0A0LBI7</accession>
<sequence length="57" mass="7105">MRERDRGNQIFPTTALYRILHETVLKKRRIMEKKEKEILVYCSLWKMKIWKRITPLD</sequence>
<keyword evidence="2" id="KW-1185">Reference proteome</keyword>
<evidence type="ECO:0000313" key="1">
    <source>
        <dbReference type="EMBL" id="KGN58319.1"/>
    </source>
</evidence>
<reference evidence="1 2" key="1">
    <citation type="journal article" date="2009" name="Nat. Genet.">
        <title>The genome of the cucumber, Cucumis sativus L.</title>
        <authorList>
            <person name="Huang S."/>
            <person name="Li R."/>
            <person name="Zhang Z."/>
            <person name="Li L."/>
            <person name="Gu X."/>
            <person name="Fan W."/>
            <person name="Lucas W.J."/>
            <person name="Wang X."/>
            <person name="Xie B."/>
            <person name="Ni P."/>
            <person name="Ren Y."/>
            <person name="Zhu H."/>
            <person name="Li J."/>
            <person name="Lin K."/>
            <person name="Jin W."/>
            <person name="Fei Z."/>
            <person name="Li G."/>
            <person name="Staub J."/>
            <person name="Kilian A."/>
            <person name="van der Vossen E.A."/>
            <person name="Wu Y."/>
            <person name="Guo J."/>
            <person name="He J."/>
            <person name="Jia Z."/>
            <person name="Ren Y."/>
            <person name="Tian G."/>
            <person name="Lu Y."/>
            <person name="Ruan J."/>
            <person name="Qian W."/>
            <person name="Wang M."/>
            <person name="Huang Q."/>
            <person name="Li B."/>
            <person name="Xuan Z."/>
            <person name="Cao J."/>
            <person name="Asan"/>
            <person name="Wu Z."/>
            <person name="Zhang J."/>
            <person name="Cai Q."/>
            <person name="Bai Y."/>
            <person name="Zhao B."/>
            <person name="Han Y."/>
            <person name="Li Y."/>
            <person name="Li X."/>
            <person name="Wang S."/>
            <person name="Shi Q."/>
            <person name="Liu S."/>
            <person name="Cho W.K."/>
            <person name="Kim J.Y."/>
            <person name="Xu Y."/>
            <person name="Heller-Uszynska K."/>
            <person name="Miao H."/>
            <person name="Cheng Z."/>
            <person name="Zhang S."/>
            <person name="Wu J."/>
            <person name="Yang Y."/>
            <person name="Kang H."/>
            <person name="Li M."/>
            <person name="Liang H."/>
            <person name="Ren X."/>
            <person name="Shi Z."/>
            <person name="Wen M."/>
            <person name="Jian M."/>
            <person name="Yang H."/>
            <person name="Zhang G."/>
            <person name="Yang Z."/>
            <person name="Chen R."/>
            <person name="Liu S."/>
            <person name="Li J."/>
            <person name="Ma L."/>
            <person name="Liu H."/>
            <person name="Zhou Y."/>
            <person name="Zhao J."/>
            <person name="Fang X."/>
            <person name="Li G."/>
            <person name="Fang L."/>
            <person name="Li Y."/>
            <person name="Liu D."/>
            <person name="Zheng H."/>
            <person name="Zhang Y."/>
            <person name="Qin N."/>
            <person name="Li Z."/>
            <person name="Yang G."/>
            <person name="Yang S."/>
            <person name="Bolund L."/>
            <person name="Kristiansen K."/>
            <person name="Zheng H."/>
            <person name="Li S."/>
            <person name="Zhang X."/>
            <person name="Yang H."/>
            <person name="Wang J."/>
            <person name="Sun R."/>
            <person name="Zhang B."/>
            <person name="Jiang S."/>
            <person name="Wang J."/>
            <person name="Du Y."/>
            <person name="Li S."/>
        </authorList>
    </citation>
    <scope>NUCLEOTIDE SEQUENCE [LARGE SCALE GENOMIC DNA]</scope>
    <source>
        <strain evidence="2">cv. 9930</strain>
    </source>
</reference>
<dbReference type="EMBL" id="CM002924">
    <property type="protein sequence ID" value="KGN58319.1"/>
    <property type="molecule type" value="Genomic_DNA"/>
</dbReference>
<reference evidence="1 2" key="2">
    <citation type="journal article" date="2009" name="PLoS ONE">
        <title>An integrated genetic and cytogenetic map of the cucumber genome.</title>
        <authorList>
            <person name="Ren Y."/>
            <person name="Zhang Z."/>
            <person name="Liu J."/>
            <person name="Staub J.E."/>
            <person name="Han Y."/>
            <person name="Cheng Z."/>
            <person name="Li X."/>
            <person name="Lu J."/>
            <person name="Miao H."/>
            <person name="Kang H."/>
            <person name="Xie B."/>
            <person name="Gu X."/>
            <person name="Wang X."/>
            <person name="Du Y."/>
            <person name="Jin W."/>
            <person name="Huang S."/>
        </authorList>
    </citation>
    <scope>NUCLEOTIDE SEQUENCE [LARGE SCALE GENOMIC DNA]</scope>
    <source>
        <strain evidence="2">cv. 9930</strain>
    </source>
</reference>
<gene>
    <name evidence="1" type="ORF">Csa_3G613410</name>
</gene>
<dbReference type="Proteomes" id="UP000029981">
    <property type="component" value="Chromosome 3"/>
</dbReference>
<protein>
    <submittedName>
        <fullName evidence="1">Uncharacterized protein</fullName>
    </submittedName>
</protein>
<dbReference type="AlphaFoldDB" id="A0A0A0LBI7"/>
<organism evidence="1 2">
    <name type="scientific">Cucumis sativus</name>
    <name type="common">Cucumber</name>
    <dbReference type="NCBI Taxonomy" id="3659"/>
    <lineage>
        <taxon>Eukaryota</taxon>
        <taxon>Viridiplantae</taxon>
        <taxon>Streptophyta</taxon>
        <taxon>Embryophyta</taxon>
        <taxon>Tracheophyta</taxon>
        <taxon>Spermatophyta</taxon>
        <taxon>Magnoliopsida</taxon>
        <taxon>eudicotyledons</taxon>
        <taxon>Gunneridae</taxon>
        <taxon>Pentapetalae</taxon>
        <taxon>rosids</taxon>
        <taxon>fabids</taxon>
        <taxon>Cucurbitales</taxon>
        <taxon>Cucurbitaceae</taxon>
        <taxon>Benincaseae</taxon>
        <taxon>Cucumis</taxon>
    </lineage>
</organism>
<proteinExistence type="predicted"/>